<organism evidence="1 2">
    <name type="scientific">Vespula maculifrons</name>
    <name type="common">Eastern yellow jacket</name>
    <name type="synonym">Wasp</name>
    <dbReference type="NCBI Taxonomy" id="7453"/>
    <lineage>
        <taxon>Eukaryota</taxon>
        <taxon>Metazoa</taxon>
        <taxon>Ecdysozoa</taxon>
        <taxon>Arthropoda</taxon>
        <taxon>Hexapoda</taxon>
        <taxon>Insecta</taxon>
        <taxon>Pterygota</taxon>
        <taxon>Neoptera</taxon>
        <taxon>Endopterygota</taxon>
        <taxon>Hymenoptera</taxon>
        <taxon>Apocrita</taxon>
        <taxon>Aculeata</taxon>
        <taxon>Vespoidea</taxon>
        <taxon>Vespidae</taxon>
        <taxon>Vespinae</taxon>
        <taxon>Vespula</taxon>
    </lineage>
</organism>
<gene>
    <name evidence="1" type="ORF">V1477_019459</name>
</gene>
<evidence type="ECO:0000313" key="1">
    <source>
        <dbReference type="EMBL" id="KAL2723608.1"/>
    </source>
</evidence>
<evidence type="ECO:0000313" key="2">
    <source>
        <dbReference type="Proteomes" id="UP001607303"/>
    </source>
</evidence>
<protein>
    <submittedName>
        <fullName evidence="1">Uncharacterized protein</fullName>
    </submittedName>
</protein>
<sequence>MSKTIIAVKAVGNSDNFSKELRDLEVGKTEAFDNYCEDKRTLNLEDFETVDSCISSTLEHGEEMTELQQISAYTDGLESENTKSADSPP</sequence>
<dbReference type="EMBL" id="JAYRBN010000114">
    <property type="protein sequence ID" value="KAL2723608.1"/>
    <property type="molecule type" value="Genomic_DNA"/>
</dbReference>
<comment type="caution">
    <text evidence="1">The sequence shown here is derived from an EMBL/GenBank/DDBJ whole genome shotgun (WGS) entry which is preliminary data.</text>
</comment>
<proteinExistence type="predicted"/>
<dbReference type="AlphaFoldDB" id="A0ABD2ASJ6"/>
<name>A0ABD2ASJ6_VESMC</name>
<accession>A0ABD2ASJ6</accession>
<dbReference type="Proteomes" id="UP001607303">
    <property type="component" value="Unassembled WGS sequence"/>
</dbReference>
<keyword evidence="2" id="KW-1185">Reference proteome</keyword>
<reference evidence="1 2" key="1">
    <citation type="journal article" date="2024" name="Ann. Entomol. Soc. Am.">
        <title>Genomic analyses of the southern and eastern yellowjacket wasps (Hymenoptera: Vespidae) reveal evolutionary signatures of social life.</title>
        <authorList>
            <person name="Catto M.A."/>
            <person name="Caine P.B."/>
            <person name="Orr S.E."/>
            <person name="Hunt B.G."/>
            <person name="Goodisman M.A.D."/>
        </authorList>
    </citation>
    <scope>NUCLEOTIDE SEQUENCE [LARGE SCALE GENOMIC DNA]</scope>
    <source>
        <strain evidence="1">232</strain>
        <tissue evidence="1">Head and thorax</tissue>
    </source>
</reference>